<dbReference type="AlphaFoldDB" id="A0A0E9WSI3"/>
<sequence length="53" mass="5792">MGNTSFGHESPTRTRKILALAIVKSRQGGLAVLLSFGLANKIKLLLKSHEKIF</sequence>
<accession>A0A0E9WSI3</accession>
<dbReference type="EMBL" id="GBXM01015245">
    <property type="protein sequence ID" value="JAH93332.1"/>
    <property type="molecule type" value="Transcribed_RNA"/>
</dbReference>
<evidence type="ECO:0000313" key="1">
    <source>
        <dbReference type="EMBL" id="JAH93332.1"/>
    </source>
</evidence>
<protein>
    <submittedName>
        <fullName evidence="1">Uncharacterized protein</fullName>
    </submittedName>
</protein>
<reference evidence="1" key="1">
    <citation type="submission" date="2014-11" db="EMBL/GenBank/DDBJ databases">
        <authorList>
            <person name="Amaro Gonzalez C."/>
        </authorList>
    </citation>
    <scope>NUCLEOTIDE SEQUENCE</scope>
</reference>
<proteinExistence type="predicted"/>
<reference evidence="1" key="2">
    <citation type="journal article" date="2015" name="Fish Shellfish Immunol.">
        <title>Early steps in the European eel (Anguilla anguilla)-Vibrio vulnificus interaction in the gills: Role of the RtxA13 toxin.</title>
        <authorList>
            <person name="Callol A."/>
            <person name="Pajuelo D."/>
            <person name="Ebbesson L."/>
            <person name="Teles M."/>
            <person name="MacKenzie S."/>
            <person name="Amaro C."/>
        </authorList>
    </citation>
    <scope>NUCLEOTIDE SEQUENCE</scope>
</reference>
<organism evidence="1">
    <name type="scientific">Anguilla anguilla</name>
    <name type="common">European freshwater eel</name>
    <name type="synonym">Muraena anguilla</name>
    <dbReference type="NCBI Taxonomy" id="7936"/>
    <lineage>
        <taxon>Eukaryota</taxon>
        <taxon>Metazoa</taxon>
        <taxon>Chordata</taxon>
        <taxon>Craniata</taxon>
        <taxon>Vertebrata</taxon>
        <taxon>Euteleostomi</taxon>
        <taxon>Actinopterygii</taxon>
        <taxon>Neopterygii</taxon>
        <taxon>Teleostei</taxon>
        <taxon>Anguilliformes</taxon>
        <taxon>Anguillidae</taxon>
        <taxon>Anguilla</taxon>
    </lineage>
</organism>
<name>A0A0E9WSI3_ANGAN</name>